<evidence type="ECO:0000313" key="3">
    <source>
        <dbReference type="Proteomes" id="UP000095463"/>
    </source>
</evidence>
<dbReference type="InterPro" id="IPR050471">
    <property type="entry name" value="AB_hydrolase"/>
</dbReference>
<dbReference type="InterPro" id="IPR000073">
    <property type="entry name" value="AB_hydrolase_1"/>
</dbReference>
<sequence length="262" mass="28261">METYLNVDGLELYVEDHGADRSQPPAVLLHGALYGIETAWGDLLPRLAVDRRVIAIEAQGHGHTADRATPFTEAQMVADAAGVLDQLGITGADIVGHSMGAIAAGGLAIRRPELVRSLTMLGRSFSPEGTIPELLDMQRDPQHVPSAELLAILPTQEEFGAWAEHYQRTAPNPGVFQQVAMKAQAYVGGWPGWSHEQLAAIRAPALIVIGDHDFVPPAHAAELAVLLRGSHLAILPGTTHTSILKRGAWLEPMMRARWDRLG</sequence>
<dbReference type="PANTHER" id="PTHR43433">
    <property type="entry name" value="HYDROLASE, ALPHA/BETA FOLD FAMILY PROTEIN"/>
    <property type="match status" value="1"/>
</dbReference>
<evidence type="ECO:0000259" key="1">
    <source>
        <dbReference type="Pfam" id="PF12697"/>
    </source>
</evidence>
<evidence type="ECO:0000313" key="2">
    <source>
        <dbReference type="EMBL" id="OEO33118.1"/>
    </source>
</evidence>
<reference evidence="2 3" key="1">
    <citation type="journal article" date="2015" name="Genome Announc.">
        <title>Genome Assemblies of Three Soil-Associated Devosia species: D. insulae, D. limi, and D. soli.</title>
        <authorList>
            <person name="Hassan Y.I."/>
            <person name="Lepp D."/>
            <person name="Zhou T."/>
        </authorList>
    </citation>
    <scope>NUCLEOTIDE SEQUENCE [LARGE SCALE GENOMIC DNA]</scope>
    <source>
        <strain evidence="2 3">DS-56</strain>
    </source>
</reference>
<organism evidence="2 3">
    <name type="scientific">Devosia insulae DS-56</name>
    <dbReference type="NCBI Taxonomy" id="1116389"/>
    <lineage>
        <taxon>Bacteria</taxon>
        <taxon>Pseudomonadati</taxon>
        <taxon>Pseudomonadota</taxon>
        <taxon>Alphaproteobacteria</taxon>
        <taxon>Hyphomicrobiales</taxon>
        <taxon>Devosiaceae</taxon>
        <taxon>Devosia</taxon>
    </lineage>
</organism>
<comment type="caution">
    <text evidence="2">The sequence shown here is derived from an EMBL/GenBank/DDBJ whole genome shotgun (WGS) entry which is preliminary data.</text>
</comment>
<dbReference type="SUPFAM" id="SSF53474">
    <property type="entry name" value="alpha/beta-Hydrolases"/>
    <property type="match status" value="1"/>
</dbReference>
<dbReference type="Gene3D" id="3.40.50.1820">
    <property type="entry name" value="alpha/beta hydrolase"/>
    <property type="match status" value="1"/>
</dbReference>
<accession>A0A1E5XWZ8</accession>
<dbReference type="Proteomes" id="UP000095463">
    <property type="component" value="Unassembled WGS sequence"/>
</dbReference>
<name>A0A1E5XWZ8_9HYPH</name>
<dbReference type="PRINTS" id="PR00111">
    <property type="entry name" value="ABHYDROLASE"/>
</dbReference>
<dbReference type="InterPro" id="IPR029058">
    <property type="entry name" value="AB_hydrolase_fold"/>
</dbReference>
<gene>
    <name evidence="2" type="ORF">VW23_008200</name>
</gene>
<dbReference type="AlphaFoldDB" id="A0A1E5XWZ8"/>
<dbReference type="EMBL" id="LAJE02000028">
    <property type="protein sequence ID" value="OEO33118.1"/>
    <property type="molecule type" value="Genomic_DNA"/>
</dbReference>
<proteinExistence type="predicted"/>
<protein>
    <recommendedName>
        <fullName evidence="1">AB hydrolase-1 domain-containing protein</fullName>
    </recommendedName>
</protein>
<dbReference type="Pfam" id="PF12697">
    <property type="entry name" value="Abhydrolase_6"/>
    <property type="match status" value="1"/>
</dbReference>
<feature type="domain" description="AB hydrolase-1" evidence="1">
    <location>
        <begin position="27"/>
        <end position="243"/>
    </location>
</feature>
<keyword evidence="3" id="KW-1185">Reference proteome</keyword>
<dbReference type="PANTHER" id="PTHR43433:SF5">
    <property type="entry name" value="AB HYDROLASE-1 DOMAIN-CONTAINING PROTEIN"/>
    <property type="match status" value="1"/>
</dbReference>